<evidence type="ECO:0000313" key="4">
    <source>
        <dbReference type="Proteomes" id="UP000658720"/>
    </source>
</evidence>
<comment type="caution">
    <text evidence="3">The sequence shown here is derived from an EMBL/GenBank/DDBJ whole genome shotgun (WGS) entry which is preliminary data.</text>
</comment>
<dbReference type="InterPro" id="IPR049945">
    <property type="entry name" value="AAA_22"/>
</dbReference>
<proteinExistence type="predicted"/>
<sequence>MEGLLNSLYSARSVLVTSGEGMGKTYLVRRVWERLLADGVTCAYFEPATPKTLLTEIADMAGVDIKNLEGRSKTVEVLKQELIQWFSVNRAVLIFDDAHYLEVKFRLWLKKLKDVGVPILLAATNPPRTDLFIYVPRIELKPLAEYQIRDLMEKEAIALGSDLKPHQIAKLQSRAGGNPMLAKRAIEEGFLGIQNEAGDHGRYFDITPLLLLVGIVFICYRFIGLGTGNQSLYILAGIGGAIFLGVARLSYYLPKESRRISN</sequence>
<organism evidence="3 4">
    <name type="scientific">Synechocystis salina LEGE 00031</name>
    <dbReference type="NCBI Taxonomy" id="1828736"/>
    <lineage>
        <taxon>Bacteria</taxon>
        <taxon>Bacillati</taxon>
        <taxon>Cyanobacteriota</taxon>
        <taxon>Cyanophyceae</taxon>
        <taxon>Synechococcales</taxon>
        <taxon>Merismopediaceae</taxon>
        <taxon>Synechocystis</taxon>
    </lineage>
</organism>
<dbReference type="PANTHER" id="PTHR35531">
    <property type="entry name" value="INNER MEMBRANE PROTEIN YBCI-RELATED"/>
    <property type="match status" value="1"/>
</dbReference>
<evidence type="ECO:0000313" key="3">
    <source>
        <dbReference type="EMBL" id="MBE9253501.1"/>
    </source>
</evidence>
<keyword evidence="3" id="KW-0067">ATP-binding</keyword>
<gene>
    <name evidence="3" type="ORF">IQ217_06450</name>
</gene>
<dbReference type="Proteomes" id="UP000658720">
    <property type="component" value="Unassembled WGS sequence"/>
</dbReference>
<keyword evidence="1" id="KW-1133">Transmembrane helix</keyword>
<keyword evidence="4" id="KW-1185">Reference proteome</keyword>
<dbReference type="GO" id="GO:0005524">
    <property type="term" value="F:ATP binding"/>
    <property type="evidence" value="ECO:0007669"/>
    <property type="project" value="UniProtKB-KW"/>
</dbReference>
<evidence type="ECO:0000259" key="2">
    <source>
        <dbReference type="Pfam" id="PF13401"/>
    </source>
</evidence>
<keyword evidence="3" id="KW-0547">Nucleotide-binding</keyword>
<feature type="transmembrane region" description="Helical" evidence="1">
    <location>
        <begin position="232"/>
        <end position="253"/>
    </location>
</feature>
<reference evidence="3 4" key="1">
    <citation type="submission" date="2020-10" db="EMBL/GenBank/DDBJ databases">
        <authorList>
            <person name="Castelo-Branco R."/>
            <person name="Eusebio N."/>
            <person name="Adriana R."/>
            <person name="Vieira A."/>
            <person name="Brugerolle De Fraissinette N."/>
            <person name="Rezende De Castro R."/>
            <person name="Schneider M.P."/>
            <person name="Vasconcelos V."/>
            <person name="Leao P.N."/>
        </authorList>
    </citation>
    <scope>NUCLEOTIDE SEQUENCE [LARGE SCALE GENOMIC DNA]</scope>
    <source>
        <strain evidence="3 4">LEGE 00031</strain>
    </source>
</reference>
<dbReference type="PANTHER" id="PTHR35531:SF1">
    <property type="entry name" value="INNER MEMBRANE PROTEIN YBCI-RELATED"/>
    <property type="match status" value="1"/>
</dbReference>
<dbReference type="Gene3D" id="3.40.50.300">
    <property type="entry name" value="P-loop containing nucleotide triphosphate hydrolases"/>
    <property type="match status" value="1"/>
</dbReference>
<feature type="domain" description="ORC1/DEAH AAA+ ATPase" evidence="2">
    <location>
        <begin position="10"/>
        <end position="124"/>
    </location>
</feature>
<keyword evidence="1" id="KW-0472">Membrane</keyword>
<dbReference type="SUPFAM" id="SSF52540">
    <property type="entry name" value="P-loop containing nucleoside triphosphate hydrolases"/>
    <property type="match status" value="1"/>
</dbReference>
<evidence type="ECO:0000256" key="1">
    <source>
        <dbReference type="SAM" id="Phobius"/>
    </source>
</evidence>
<dbReference type="Pfam" id="PF13401">
    <property type="entry name" value="AAA_22"/>
    <property type="match status" value="1"/>
</dbReference>
<dbReference type="EMBL" id="JADEVV010000013">
    <property type="protein sequence ID" value="MBE9253501.1"/>
    <property type="molecule type" value="Genomic_DNA"/>
</dbReference>
<name>A0ABR9VQ76_9SYNC</name>
<dbReference type="InterPro" id="IPR027417">
    <property type="entry name" value="P-loop_NTPase"/>
</dbReference>
<keyword evidence="1" id="KW-0812">Transmembrane</keyword>
<protein>
    <submittedName>
        <fullName evidence="3">ATP-binding protein</fullName>
    </submittedName>
</protein>
<accession>A0ABR9VQ76</accession>
<feature type="transmembrane region" description="Helical" evidence="1">
    <location>
        <begin position="209"/>
        <end position="226"/>
    </location>
</feature>